<dbReference type="AlphaFoldDB" id="A0A1M7T7V0"/>
<feature type="transmembrane region" description="Helical" evidence="1">
    <location>
        <begin position="21"/>
        <end position="42"/>
    </location>
</feature>
<feature type="transmembrane region" description="Helical" evidence="1">
    <location>
        <begin position="183"/>
        <end position="204"/>
    </location>
</feature>
<accession>A0A1M7T7V0</accession>
<evidence type="ECO:0008006" key="4">
    <source>
        <dbReference type="Google" id="ProtNLM"/>
    </source>
</evidence>
<feature type="transmembrane region" description="Helical" evidence="1">
    <location>
        <begin position="62"/>
        <end position="85"/>
    </location>
</feature>
<reference evidence="2 3" key="1">
    <citation type="submission" date="2016-12" db="EMBL/GenBank/DDBJ databases">
        <authorList>
            <person name="Song W.-J."/>
            <person name="Kurnit D.M."/>
        </authorList>
    </citation>
    <scope>NUCLEOTIDE SEQUENCE [LARGE SCALE GENOMIC DNA]</scope>
    <source>
        <strain evidence="2 3">DSM 43162</strain>
    </source>
</reference>
<keyword evidence="1" id="KW-0812">Transmembrane</keyword>
<dbReference type="RefSeq" id="WP_072915614.1">
    <property type="nucleotide sequence ID" value="NZ_FRDM01000005.1"/>
</dbReference>
<gene>
    <name evidence="2" type="ORF">SAMN05660350_01440</name>
</gene>
<keyword evidence="1" id="KW-0472">Membrane</keyword>
<sequence length="241" mass="23802">MTRAATTAPPATQISGQPYRLTAVLALLGAGLLGVGTSLHPADANPGVPAAAFSEYAADGRAGWVTAHLLQFGGVASMTLAMVLLARAVAGPGGAAWARVTAVCATAGFATAAVLQAVDGVALKAMVDLWSSASDDRPTLFAATLAVRQVEIGLDALLALVLAAAFLSLGVALLTAPARSRGLGGLALATAAAAAANGLALALGGFSNTAMLATTASGLLGLAFLLTAAVWSWRRAATRQE</sequence>
<evidence type="ECO:0000313" key="2">
    <source>
        <dbReference type="EMBL" id="SHN66757.1"/>
    </source>
</evidence>
<name>A0A1M7T7V0_9ACTN</name>
<evidence type="ECO:0000313" key="3">
    <source>
        <dbReference type="Proteomes" id="UP000184428"/>
    </source>
</evidence>
<proteinExistence type="predicted"/>
<evidence type="ECO:0000256" key="1">
    <source>
        <dbReference type="SAM" id="Phobius"/>
    </source>
</evidence>
<feature type="transmembrane region" description="Helical" evidence="1">
    <location>
        <begin position="97"/>
        <end position="118"/>
    </location>
</feature>
<keyword evidence="1" id="KW-1133">Transmembrane helix</keyword>
<protein>
    <recommendedName>
        <fullName evidence="4">DUF4386 family protein</fullName>
    </recommendedName>
</protein>
<organism evidence="2 3">
    <name type="scientific">Geodermatophilus obscurus</name>
    <dbReference type="NCBI Taxonomy" id="1861"/>
    <lineage>
        <taxon>Bacteria</taxon>
        <taxon>Bacillati</taxon>
        <taxon>Actinomycetota</taxon>
        <taxon>Actinomycetes</taxon>
        <taxon>Geodermatophilales</taxon>
        <taxon>Geodermatophilaceae</taxon>
        <taxon>Geodermatophilus</taxon>
    </lineage>
</organism>
<feature type="transmembrane region" description="Helical" evidence="1">
    <location>
        <begin position="156"/>
        <end position="176"/>
    </location>
</feature>
<dbReference type="OrthoDB" id="8019199at2"/>
<feature type="transmembrane region" description="Helical" evidence="1">
    <location>
        <begin position="210"/>
        <end position="233"/>
    </location>
</feature>
<dbReference type="Proteomes" id="UP000184428">
    <property type="component" value="Unassembled WGS sequence"/>
</dbReference>
<dbReference type="EMBL" id="FRDM01000005">
    <property type="protein sequence ID" value="SHN66757.1"/>
    <property type="molecule type" value="Genomic_DNA"/>
</dbReference>